<name>A0A2P5X2X7_GOSBA</name>
<feature type="signal peptide" evidence="1">
    <location>
        <begin position="1"/>
        <end position="24"/>
    </location>
</feature>
<dbReference type="EMBL" id="KZ665822">
    <property type="protein sequence ID" value="PPR97694.1"/>
    <property type="molecule type" value="Genomic_DNA"/>
</dbReference>
<evidence type="ECO:0000256" key="1">
    <source>
        <dbReference type="SAM" id="SignalP"/>
    </source>
</evidence>
<evidence type="ECO:0008006" key="4">
    <source>
        <dbReference type="Google" id="ProtNLM"/>
    </source>
</evidence>
<feature type="chain" id="PRO_5015106901" description="EGF-like domain-containing protein" evidence="1">
    <location>
        <begin position="25"/>
        <end position="312"/>
    </location>
</feature>
<accession>A0A2P5X2X7</accession>
<gene>
    <name evidence="2" type="ORF">GOBAR_AA22993</name>
</gene>
<dbReference type="PANTHER" id="PTHR33881:SF17">
    <property type="entry name" value="EGF-LIKE DOMAIN-CONTAINING PROTEIN"/>
    <property type="match status" value="1"/>
</dbReference>
<dbReference type="Proteomes" id="UP000239757">
    <property type="component" value="Unassembled WGS sequence"/>
</dbReference>
<reference evidence="2 3" key="1">
    <citation type="submission" date="2015-01" db="EMBL/GenBank/DDBJ databases">
        <title>Genome of allotetraploid Gossypium barbadense reveals genomic plasticity and fiber elongation in cotton evolution.</title>
        <authorList>
            <person name="Chen X."/>
            <person name="Liu X."/>
            <person name="Zhao B."/>
            <person name="Zheng H."/>
            <person name="Hu Y."/>
            <person name="Lu G."/>
            <person name="Yang C."/>
            <person name="Chen J."/>
            <person name="Shan C."/>
            <person name="Zhang L."/>
            <person name="Zhou Y."/>
            <person name="Wang L."/>
            <person name="Guo W."/>
            <person name="Bai Y."/>
            <person name="Ruan J."/>
            <person name="Shangguan X."/>
            <person name="Mao Y."/>
            <person name="Jiang J."/>
            <person name="Zhu Y."/>
            <person name="Lei J."/>
            <person name="Kang H."/>
            <person name="Chen S."/>
            <person name="He X."/>
            <person name="Wang R."/>
            <person name="Wang Y."/>
            <person name="Chen J."/>
            <person name="Wang L."/>
            <person name="Yu S."/>
            <person name="Wang B."/>
            <person name="Wei J."/>
            <person name="Song S."/>
            <person name="Lu X."/>
            <person name="Gao Z."/>
            <person name="Gu W."/>
            <person name="Deng X."/>
            <person name="Ma D."/>
            <person name="Wang S."/>
            <person name="Liang W."/>
            <person name="Fang L."/>
            <person name="Cai C."/>
            <person name="Zhu X."/>
            <person name="Zhou B."/>
            <person name="Zhang Y."/>
            <person name="Chen Z."/>
            <person name="Xu S."/>
            <person name="Zhu R."/>
            <person name="Wang S."/>
            <person name="Zhang T."/>
            <person name="Zhao G."/>
        </authorList>
    </citation>
    <scope>NUCLEOTIDE SEQUENCE [LARGE SCALE GENOMIC DNA]</scope>
    <source>
        <strain evidence="3">cv. Xinhai21</strain>
        <tissue evidence="2">Leaf</tissue>
    </source>
</reference>
<organism evidence="2 3">
    <name type="scientific">Gossypium barbadense</name>
    <name type="common">Sea Island cotton</name>
    <name type="synonym">Hibiscus barbadensis</name>
    <dbReference type="NCBI Taxonomy" id="3634"/>
    <lineage>
        <taxon>Eukaryota</taxon>
        <taxon>Viridiplantae</taxon>
        <taxon>Streptophyta</taxon>
        <taxon>Embryophyta</taxon>
        <taxon>Tracheophyta</taxon>
        <taxon>Spermatophyta</taxon>
        <taxon>Magnoliopsida</taxon>
        <taxon>eudicotyledons</taxon>
        <taxon>Gunneridae</taxon>
        <taxon>Pentapetalae</taxon>
        <taxon>rosids</taxon>
        <taxon>malvids</taxon>
        <taxon>Malvales</taxon>
        <taxon>Malvaceae</taxon>
        <taxon>Malvoideae</taxon>
        <taxon>Gossypium</taxon>
    </lineage>
</organism>
<evidence type="ECO:0000313" key="2">
    <source>
        <dbReference type="EMBL" id="PPR97694.1"/>
    </source>
</evidence>
<protein>
    <recommendedName>
        <fullName evidence="4">EGF-like domain-containing protein</fullName>
    </recommendedName>
</protein>
<dbReference type="PANTHER" id="PTHR33881">
    <property type="entry name" value="NEUROGENIC LOCUS NOTCH-LIKE PROTEIN"/>
    <property type="match status" value="1"/>
</dbReference>
<sequence>MDNRSLHLTLFSFLFLLFFYLATSTTVTTTSSHVTLNPLQGVFCSVIDCGQGTCQASNNSLLGFDCLCKPGWKKIQIGPFTFPSCLVPNYWWLIFIQAPTQGIKEGALLLTDCDLVWCGDGECVSNGTGYICQCHQNSENLFNSSGLACFKPCYFGADCQGLGLKFPSGNPPPPPPSSNSPTSYGNGLKGVSSCSGTLYALTVIVLVLIKARLKDFVEPFRQWHHLNFLIQTNMCHEKCNVGLQLLAFLELPRMLFPRTLSRHNSTCPATVPLSVFIYLRDPIGNPIPKSIARGFGTLQRMPTSQTSHVDKE</sequence>
<dbReference type="OrthoDB" id="1933729at2759"/>
<keyword evidence="1" id="KW-0732">Signal</keyword>
<dbReference type="AlphaFoldDB" id="A0A2P5X2X7"/>
<evidence type="ECO:0000313" key="3">
    <source>
        <dbReference type="Proteomes" id="UP000239757"/>
    </source>
</evidence>
<proteinExistence type="predicted"/>